<dbReference type="RefSeq" id="WP_145263205.1">
    <property type="nucleotide sequence ID" value="NZ_CP036316.1"/>
</dbReference>
<feature type="transmembrane region" description="Helical" evidence="2">
    <location>
        <begin position="58"/>
        <end position="76"/>
    </location>
</feature>
<feature type="region of interest" description="Disordered" evidence="1">
    <location>
        <begin position="232"/>
        <end position="257"/>
    </location>
</feature>
<dbReference type="AlphaFoldDB" id="A0A517TAB7"/>
<keyword evidence="4" id="KW-1185">Reference proteome</keyword>
<feature type="transmembrane region" description="Helical" evidence="2">
    <location>
        <begin position="178"/>
        <end position="197"/>
    </location>
</feature>
<feature type="transmembrane region" description="Helical" evidence="2">
    <location>
        <begin position="21"/>
        <end position="38"/>
    </location>
</feature>
<sequence length="257" mass="28969">MGPFIRFFLSLSILRPIMRPAVRWIIGIIAIPLFRLILRKGIKLQELDKELEKDLEQWFRGSLLLLAATANMEHLLFEWVPLSMQGEYGWLTVGLRLMLAIGVIETMPDQQLFSIIHPGPSAPKIDRSKPWWGLPPQVKPFFKGVLCQHINRSSPVFALLAAIFGGDPSDPKLADDVIVGWVCYFAAITQYLIIGLVTSKDKALDALSEFDRRVAERRQELVEEFSLEDDLKEREAAGKKDSEPQKESVGQVSSAGE</sequence>
<dbReference type="EMBL" id="CP036316">
    <property type="protein sequence ID" value="QDT65314.1"/>
    <property type="molecule type" value="Genomic_DNA"/>
</dbReference>
<dbReference type="KEGG" id="chya:V22_25630"/>
<name>A0A517TAB7_9PLAN</name>
<accession>A0A517TAB7</accession>
<feature type="compositionally biased region" description="Polar residues" evidence="1">
    <location>
        <begin position="248"/>
        <end position="257"/>
    </location>
</feature>
<dbReference type="Proteomes" id="UP000319976">
    <property type="component" value="Chromosome"/>
</dbReference>
<organism evidence="3 4">
    <name type="scientific">Calycomorphotria hydatis</name>
    <dbReference type="NCBI Taxonomy" id="2528027"/>
    <lineage>
        <taxon>Bacteria</taxon>
        <taxon>Pseudomonadati</taxon>
        <taxon>Planctomycetota</taxon>
        <taxon>Planctomycetia</taxon>
        <taxon>Planctomycetales</taxon>
        <taxon>Planctomycetaceae</taxon>
        <taxon>Calycomorphotria</taxon>
    </lineage>
</organism>
<dbReference type="OrthoDB" id="212175at2"/>
<reference evidence="3 4" key="1">
    <citation type="submission" date="2019-02" db="EMBL/GenBank/DDBJ databases">
        <title>Deep-cultivation of Planctomycetes and their phenomic and genomic characterization uncovers novel biology.</title>
        <authorList>
            <person name="Wiegand S."/>
            <person name="Jogler M."/>
            <person name="Boedeker C."/>
            <person name="Pinto D."/>
            <person name="Vollmers J."/>
            <person name="Rivas-Marin E."/>
            <person name="Kohn T."/>
            <person name="Peeters S.H."/>
            <person name="Heuer A."/>
            <person name="Rast P."/>
            <person name="Oberbeckmann S."/>
            <person name="Bunk B."/>
            <person name="Jeske O."/>
            <person name="Meyerdierks A."/>
            <person name="Storesund J.E."/>
            <person name="Kallscheuer N."/>
            <person name="Luecker S."/>
            <person name="Lage O.M."/>
            <person name="Pohl T."/>
            <person name="Merkel B.J."/>
            <person name="Hornburger P."/>
            <person name="Mueller R.-W."/>
            <person name="Bruemmer F."/>
            <person name="Labrenz M."/>
            <person name="Spormann A.M."/>
            <person name="Op den Camp H."/>
            <person name="Overmann J."/>
            <person name="Amann R."/>
            <person name="Jetten M.S.M."/>
            <person name="Mascher T."/>
            <person name="Medema M.H."/>
            <person name="Devos D.P."/>
            <person name="Kaster A.-K."/>
            <person name="Ovreas L."/>
            <person name="Rohde M."/>
            <person name="Galperin M.Y."/>
            <person name="Jogler C."/>
        </authorList>
    </citation>
    <scope>NUCLEOTIDE SEQUENCE [LARGE SCALE GENOMIC DNA]</scope>
    <source>
        <strain evidence="3 4">V22</strain>
    </source>
</reference>
<keyword evidence="2" id="KW-0472">Membrane</keyword>
<keyword evidence="2" id="KW-0812">Transmembrane</keyword>
<protein>
    <submittedName>
        <fullName evidence="3">Uncharacterized protein</fullName>
    </submittedName>
</protein>
<proteinExistence type="predicted"/>
<feature type="compositionally biased region" description="Basic and acidic residues" evidence="1">
    <location>
        <begin position="232"/>
        <end position="246"/>
    </location>
</feature>
<gene>
    <name evidence="3" type="ORF">V22_25630</name>
</gene>
<evidence type="ECO:0000256" key="2">
    <source>
        <dbReference type="SAM" id="Phobius"/>
    </source>
</evidence>
<evidence type="ECO:0000313" key="4">
    <source>
        <dbReference type="Proteomes" id="UP000319976"/>
    </source>
</evidence>
<evidence type="ECO:0000256" key="1">
    <source>
        <dbReference type="SAM" id="MobiDB-lite"/>
    </source>
</evidence>
<evidence type="ECO:0000313" key="3">
    <source>
        <dbReference type="EMBL" id="QDT65314.1"/>
    </source>
</evidence>
<keyword evidence="2" id="KW-1133">Transmembrane helix</keyword>